<sequence>MTAARAPSRGGAPAPNLDAHDPAPAFTQLRLVELAAPHETRGPSVRALTDRIAEQRLRLPGLAASPARTAQ</sequence>
<dbReference type="RefSeq" id="WP_272177867.1">
    <property type="nucleotide sequence ID" value="NZ_JAQOSK010000016.1"/>
</dbReference>
<accession>A0ABT5G3N6</accession>
<evidence type="ECO:0000313" key="3">
    <source>
        <dbReference type="Proteomes" id="UP001221328"/>
    </source>
</evidence>
<evidence type="ECO:0000256" key="1">
    <source>
        <dbReference type="SAM" id="MobiDB-lite"/>
    </source>
</evidence>
<proteinExistence type="predicted"/>
<gene>
    <name evidence="2" type="ORF">PO587_34010</name>
</gene>
<dbReference type="Proteomes" id="UP001221328">
    <property type="component" value="Unassembled WGS sequence"/>
</dbReference>
<organism evidence="2 3">
    <name type="scientific">Streptomyces gilvifuscus</name>
    <dbReference type="NCBI Taxonomy" id="1550617"/>
    <lineage>
        <taxon>Bacteria</taxon>
        <taxon>Bacillati</taxon>
        <taxon>Actinomycetota</taxon>
        <taxon>Actinomycetes</taxon>
        <taxon>Kitasatosporales</taxon>
        <taxon>Streptomycetaceae</taxon>
        <taxon>Streptomyces</taxon>
    </lineage>
</organism>
<dbReference type="EMBL" id="JAQOSK010000016">
    <property type="protein sequence ID" value="MDC2959454.1"/>
    <property type="molecule type" value="Genomic_DNA"/>
</dbReference>
<feature type="compositionally biased region" description="Low complexity" evidence="1">
    <location>
        <begin position="1"/>
        <end position="15"/>
    </location>
</feature>
<keyword evidence="3" id="KW-1185">Reference proteome</keyword>
<name>A0ABT5G3N6_9ACTN</name>
<evidence type="ECO:0000313" key="2">
    <source>
        <dbReference type="EMBL" id="MDC2959454.1"/>
    </source>
</evidence>
<comment type="caution">
    <text evidence="2">The sequence shown here is derived from an EMBL/GenBank/DDBJ whole genome shotgun (WGS) entry which is preliminary data.</text>
</comment>
<feature type="region of interest" description="Disordered" evidence="1">
    <location>
        <begin position="1"/>
        <end position="24"/>
    </location>
</feature>
<reference evidence="2 3" key="1">
    <citation type="journal article" date="2015" name="Int. J. Syst. Evol. Microbiol.">
        <title>Streptomyces gilvifuscus sp. nov., an actinomycete that produces antibacterial compounds isolated from soil.</title>
        <authorList>
            <person name="Nguyen T.M."/>
            <person name="Kim J."/>
        </authorList>
    </citation>
    <scope>NUCLEOTIDE SEQUENCE [LARGE SCALE GENOMIC DNA]</scope>
    <source>
        <strain evidence="2 3">T113</strain>
    </source>
</reference>
<protein>
    <submittedName>
        <fullName evidence="2">Uncharacterized protein</fullName>
    </submittedName>
</protein>